<proteinExistence type="inferred from homology"/>
<reference evidence="8" key="1">
    <citation type="journal article" date="2014" name="Front. Microbiol.">
        <title>High frequency of phylogenetically diverse reductive dehalogenase-homologous genes in deep subseafloor sedimentary metagenomes.</title>
        <authorList>
            <person name="Kawai M."/>
            <person name="Futagami T."/>
            <person name="Toyoda A."/>
            <person name="Takaki Y."/>
            <person name="Nishi S."/>
            <person name="Hori S."/>
            <person name="Arai W."/>
            <person name="Tsubouchi T."/>
            <person name="Morono Y."/>
            <person name="Uchiyama I."/>
            <person name="Ito T."/>
            <person name="Fujiyama A."/>
            <person name="Inagaki F."/>
            <person name="Takami H."/>
        </authorList>
    </citation>
    <scope>NUCLEOTIDE SEQUENCE</scope>
    <source>
        <strain evidence="8">Expedition CK06-06</strain>
    </source>
</reference>
<dbReference type="InterPro" id="IPR013249">
    <property type="entry name" value="RNA_pol_sigma70_r4_t2"/>
</dbReference>
<dbReference type="InterPro" id="IPR007627">
    <property type="entry name" value="RNA_pol_sigma70_r2"/>
</dbReference>
<dbReference type="NCBIfam" id="TIGR02937">
    <property type="entry name" value="sigma70-ECF"/>
    <property type="match status" value="1"/>
</dbReference>
<evidence type="ECO:0000256" key="2">
    <source>
        <dbReference type="ARBA" id="ARBA00023015"/>
    </source>
</evidence>
<dbReference type="InterPro" id="IPR039425">
    <property type="entry name" value="RNA_pol_sigma-70-like"/>
</dbReference>
<protein>
    <recommendedName>
        <fullName evidence="9">RNA polymerase sigma factor 70 region 4 type 2 domain-containing protein</fullName>
    </recommendedName>
</protein>
<dbReference type="PANTHER" id="PTHR43133:SF8">
    <property type="entry name" value="RNA POLYMERASE SIGMA FACTOR HI_1459-RELATED"/>
    <property type="match status" value="1"/>
</dbReference>
<evidence type="ECO:0000256" key="5">
    <source>
        <dbReference type="ARBA" id="ARBA00023163"/>
    </source>
</evidence>
<evidence type="ECO:0008006" key="9">
    <source>
        <dbReference type="Google" id="ProtNLM"/>
    </source>
</evidence>
<name>X0SDN1_9ZZZZ</name>
<dbReference type="SUPFAM" id="SSF88946">
    <property type="entry name" value="Sigma2 domain of RNA polymerase sigma factors"/>
    <property type="match status" value="1"/>
</dbReference>
<dbReference type="Gene3D" id="1.10.1740.10">
    <property type="match status" value="1"/>
</dbReference>
<dbReference type="AlphaFoldDB" id="X0SDN1"/>
<feature type="domain" description="RNA polymerase sigma-70 region 2" evidence="6">
    <location>
        <begin position="3"/>
        <end position="41"/>
    </location>
</feature>
<feature type="domain" description="RNA polymerase sigma factor 70 region 4 type 2" evidence="7">
    <location>
        <begin position="77"/>
        <end position="123"/>
    </location>
</feature>
<dbReference type="Pfam" id="PF08281">
    <property type="entry name" value="Sigma70_r4_2"/>
    <property type="match status" value="1"/>
</dbReference>
<accession>X0SDN1</accession>
<evidence type="ECO:0000256" key="1">
    <source>
        <dbReference type="ARBA" id="ARBA00010641"/>
    </source>
</evidence>
<keyword evidence="3" id="KW-0731">Sigma factor</keyword>
<dbReference type="PANTHER" id="PTHR43133">
    <property type="entry name" value="RNA POLYMERASE ECF-TYPE SIGMA FACTO"/>
    <property type="match status" value="1"/>
</dbReference>
<dbReference type="CDD" id="cd06171">
    <property type="entry name" value="Sigma70_r4"/>
    <property type="match status" value="1"/>
</dbReference>
<keyword evidence="4" id="KW-0238">DNA-binding</keyword>
<evidence type="ECO:0000259" key="7">
    <source>
        <dbReference type="Pfam" id="PF08281"/>
    </source>
</evidence>
<evidence type="ECO:0000256" key="4">
    <source>
        <dbReference type="ARBA" id="ARBA00023125"/>
    </source>
</evidence>
<dbReference type="InterPro" id="IPR013325">
    <property type="entry name" value="RNA_pol_sigma_r2"/>
</dbReference>
<evidence type="ECO:0000259" key="6">
    <source>
        <dbReference type="Pfam" id="PF04542"/>
    </source>
</evidence>
<dbReference type="InterPro" id="IPR014284">
    <property type="entry name" value="RNA_pol_sigma-70_dom"/>
</dbReference>
<dbReference type="InterPro" id="IPR013324">
    <property type="entry name" value="RNA_pol_sigma_r3/r4-like"/>
</dbReference>
<dbReference type="GO" id="GO:0006352">
    <property type="term" value="P:DNA-templated transcription initiation"/>
    <property type="evidence" value="ECO:0007669"/>
    <property type="project" value="InterPro"/>
</dbReference>
<gene>
    <name evidence="8" type="ORF">S01H1_08787</name>
</gene>
<feature type="non-terminal residue" evidence="8">
    <location>
        <position position="1"/>
    </location>
</feature>
<dbReference type="Gene3D" id="1.10.10.10">
    <property type="entry name" value="Winged helix-like DNA-binding domain superfamily/Winged helix DNA-binding domain"/>
    <property type="match status" value="1"/>
</dbReference>
<sequence>TETVFLRSFESLSRYKEKGLRFSAFLYQVARNLLVDHYRQEEEELPIESAEQISISPSRMDDTIVHQDQVDSLRVGLEALPEEYREIIRLRVLLELSTKECAQWIGRSEGVVRVRLHRAMKALKRQVANDDEPQA</sequence>
<dbReference type="InterPro" id="IPR036388">
    <property type="entry name" value="WH-like_DNA-bd_sf"/>
</dbReference>
<dbReference type="Pfam" id="PF04542">
    <property type="entry name" value="Sigma70_r2"/>
    <property type="match status" value="1"/>
</dbReference>
<keyword evidence="2" id="KW-0805">Transcription regulation</keyword>
<comment type="caution">
    <text evidence="8">The sequence shown here is derived from an EMBL/GenBank/DDBJ whole genome shotgun (WGS) entry which is preliminary data.</text>
</comment>
<comment type="similarity">
    <text evidence="1">Belongs to the sigma-70 factor family. ECF subfamily.</text>
</comment>
<organism evidence="8">
    <name type="scientific">marine sediment metagenome</name>
    <dbReference type="NCBI Taxonomy" id="412755"/>
    <lineage>
        <taxon>unclassified sequences</taxon>
        <taxon>metagenomes</taxon>
        <taxon>ecological metagenomes</taxon>
    </lineage>
</organism>
<evidence type="ECO:0000256" key="3">
    <source>
        <dbReference type="ARBA" id="ARBA00023082"/>
    </source>
</evidence>
<dbReference type="GO" id="GO:0003677">
    <property type="term" value="F:DNA binding"/>
    <property type="evidence" value="ECO:0007669"/>
    <property type="project" value="UniProtKB-KW"/>
</dbReference>
<dbReference type="GO" id="GO:0016987">
    <property type="term" value="F:sigma factor activity"/>
    <property type="evidence" value="ECO:0007669"/>
    <property type="project" value="UniProtKB-KW"/>
</dbReference>
<dbReference type="SUPFAM" id="SSF88659">
    <property type="entry name" value="Sigma3 and sigma4 domains of RNA polymerase sigma factors"/>
    <property type="match status" value="1"/>
</dbReference>
<dbReference type="EMBL" id="BARS01004495">
    <property type="protein sequence ID" value="GAF79114.1"/>
    <property type="molecule type" value="Genomic_DNA"/>
</dbReference>
<evidence type="ECO:0000313" key="8">
    <source>
        <dbReference type="EMBL" id="GAF79114.1"/>
    </source>
</evidence>
<keyword evidence="5" id="KW-0804">Transcription</keyword>